<name>A0A4D7B666_9HYPH</name>
<dbReference type="EMBL" id="CP039690">
    <property type="protein sequence ID" value="QCI68501.1"/>
    <property type="molecule type" value="Genomic_DNA"/>
</dbReference>
<evidence type="ECO:0000313" key="4">
    <source>
        <dbReference type="Proteomes" id="UP000298781"/>
    </source>
</evidence>
<protein>
    <submittedName>
        <fullName evidence="3">PRC-barrel domain containing protein</fullName>
    </submittedName>
</protein>
<dbReference type="PANTHER" id="PTHR36505">
    <property type="entry name" value="BLR1072 PROTEIN"/>
    <property type="match status" value="1"/>
</dbReference>
<feature type="region of interest" description="Disordered" evidence="1">
    <location>
        <begin position="84"/>
        <end position="121"/>
    </location>
</feature>
<feature type="compositionally biased region" description="Low complexity" evidence="1">
    <location>
        <begin position="97"/>
        <end position="116"/>
    </location>
</feature>
<dbReference type="KEGG" id="pstg:E8M01_32310"/>
<feature type="compositionally biased region" description="Pro residues" evidence="1">
    <location>
        <begin position="86"/>
        <end position="96"/>
    </location>
</feature>
<feature type="region of interest" description="Disordered" evidence="1">
    <location>
        <begin position="37"/>
        <end position="58"/>
    </location>
</feature>
<feature type="domain" description="PRC-barrel" evidence="2">
    <location>
        <begin position="187"/>
        <end position="227"/>
    </location>
</feature>
<dbReference type="Gene3D" id="2.30.30.240">
    <property type="entry name" value="PRC-barrel domain"/>
    <property type="match status" value="1"/>
</dbReference>
<organism evidence="3 4">
    <name type="scientific">Phreatobacter stygius</name>
    <dbReference type="NCBI Taxonomy" id="1940610"/>
    <lineage>
        <taxon>Bacteria</taxon>
        <taxon>Pseudomonadati</taxon>
        <taxon>Pseudomonadota</taxon>
        <taxon>Alphaproteobacteria</taxon>
        <taxon>Hyphomicrobiales</taxon>
        <taxon>Phreatobacteraceae</taxon>
        <taxon>Phreatobacter</taxon>
    </lineage>
</organism>
<evidence type="ECO:0000256" key="1">
    <source>
        <dbReference type="SAM" id="MobiDB-lite"/>
    </source>
</evidence>
<dbReference type="Proteomes" id="UP000298781">
    <property type="component" value="Chromosome"/>
</dbReference>
<reference evidence="3 4" key="1">
    <citation type="submission" date="2019-04" db="EMBL/GenBank/DDBJ databases">
        <title>Phreatobacter aquaticus sp. nov.</title>
        <authorList>
            <person name="Choi A."/>
        </authorList>
    </citation>
    <scope>NUCLEOTIDE SEQUENCE [LARGE SCALE GENOMIC DNA]</scope>
    <source>
        <strain evidence="3 4">KCTC 52518</strain>
    </source>
</reference>
<keyword evidence="4" id="KW-1185">Reference proteome</keyword>
<evidence type="ECO:0000259" key="2">
    <source>
        <dbReference type="Pfam" id="PF05239"/>
    </source>
</evidence>
<accession>A0A4D7B666</accession>
<dbReference type="InterPro" id="IPR011033">
    <property type="entry name" value="PRC_barrel-like_sf"/>
</dbReference>
<dbReference type="InterPro" id="IPR027275">
    <property type="entry name" value="PRC-brl_dom"/>
</dbReference>
<dbReference type="OrthoDB" id="7274881at2"/>
<sequence length="258" mass="26439">MARAGASCGSAAEHGLSVPRPVRSVRAGNLGFGRALRHFHGPRAGGRAKESPTARGKPETAMVSKILMTAAAALLLAGGVRAQAPAPAPVPAPAPQTAPNVTPAPGAPAARAPVQPTTLSPGEITVTSVLGVKIYVPKPGTPAANAAANRPSDAPISPTASGAPARNTMILTLSETDWTALREHHDSIGDVNNIVLDNGGRVRQVVLGVGGFLGIGEKAVAVDWSHINWMRDPSGHLLGIVLRTKQQLEAAPRFVDRS</sequence>
<feature type="compositionally biased region" description="Basic and acidic residues" evidence="1">
    <location>
        <begin position="47"/>
        <end position="58"/>
    </location>
</feature>
<dbReference type="AlphaFoldDB" id="A0A4D7B666"/>
<dbReference type="Pfam" id="PF05239">
    <property type="entry name" value="PRC"/>
    <property type="match status" value="1"/>
</dbReference>
<proteinExistence type="predicted"/>
<evidence type="ECO:0000313" key="3">
    <source>
        <dbReference type="EMBL" id="QCI68501.1"/>
    </source>
</evidence>
<dbReference type="PANTHER" id="PTHR36505:SF1">
    <property type="entry name" value="BLR1072 PROTEIN"/>
    <property type="match status" value="1"/>
</dbReference>
<gene>
    <name evidence="3" type="ORF">E8M01_32310</name>
</gene>
<dbReference type="SUPFAM" id="SSF50346">
    <property type="entry name" value="PRC-barrel domain"/>
    <property type="match status" value="1"/>
</dbReference>
<feature type="region of interest" description="Disordered" evidence="1">
    <location>
        <begin position="143"/>
        <end position="163"/>
    </location>
</feature>